<proteinExistence type="predicted"/>
<dbReference type="InterPro" id="IPR013325">
    <property type="entry name" value="RNA_pol_sigma_r2"/>
</dbReference>
<evidence type="ECO:0000313" key="5">
    <source>
        <dbReference type="EMBL" id="BDE06093.1"/>
    </source>
</evidence>
<dbReference type="SUPFAM" id="SSF88659">
    <property type="entry name" value="Sigma3 and sigma4 domains of RNA polymerase sigma factors"/>
    <property type="match status" value="1"/>
</dbReference>
<dbReference type="Gene3D" id="1.10.1740.10">
    <property type="match status" value="1"/>
</dbReference>
<evidence type="ECO:0000259" key="3">
    <source>
        <dbReference type="Pfam" id="PF08281"/>
    </source>
</evidence>
<reference evidence="5 6" key="1">
    <citation type="journal article" date="2022" name="ISME Commun">
        <title>Vulcanimicrobium alpinus gen. nov. sp. nov., the first cultivated representative of the candidate phylum 'Eremiobacterota', is a metabolically versatile aerobic anoxygenic phototroph.</title>
        <authorList>
            <person name="Yabe S."/>
            <person name="Muto K."/>
            <person name="Abe K."/>
            <person name="Yokota A."/>
            <person name="Staudigel H."/>
            <person name="Tebo B.M."/>
        </authorList>
    </citation>
    <scope>NUCLEOTIDE SEQUENCE [LARGE SCALE GENOMIC DNA]</scope>
    <source>
        <strain evidence="5 6">WC8-2</strain>
    </source>
</reference>
<dbReference type="GO" id="GO:0016987">
    <property type="term" value="F:sigma factor activity"/>
    <property type="evidence" value="ECO:0007669"/>
    <property type="project" value="InterPro"/>
</dbReference>
<dbReference type="Proteomes" id="UP001317532">
    <property type="component" value="Chromosome"/>
</dbReference>
<feature type="region of interest" description="Disordered" evidence="1">
    <location>
        <begin position="208"/>
        <end position="251"/>
    </location>
</feature>
<dbReference type="Pfam" id="PF08281">
    <property type="entry name" value="Sigma70_r4_2"/>
    <property type="match status" value="1"/>
</dbReference>
<feature type="compositionally biased region" description="Basic residues" evidence="1">
    <location>
        <begin position="226"/>
        <end position="241"/>
    </location>
</feature>
<organism evidence="5 6">
    <name type="scientific">Vulcanimicrobium alpinum</name>
    <dbReference type="NCBI Taxonomy" id="3016050"/>
    <lineage>
        <taxon>Bacteria</taxon>
        <taxon>Bacillati</taxon>
        <taxon>Vulcanimicrobiota</taxon>
        <taxon>Vulcanimicrobiia</taxon>
        <taxon>Vulcanimicrobiales</taxon>
        <taxon>Vulcanimicrobiaceae</taxon>
        <taxon>Vulcanimicrobium</taxon>
    </lineage>
</organism>
<accession>A0AAN1XV98</accession>
<feature type="domain" description="RNA polymerase sigma-70 region 2" evidence="2">
    <location>
        <begin position="4"/>
        <end position="58"/>
    </location>
</feature>
<evidence type="ECO:0000313" key="6">
    <source>
        <dbReference type="Proteomes" id="UP001317532"/>
    </source>
</evidence>
<evidence type="ECO:0000259" key="4">
    <source>
        <dbReference type="Pfam" id="PF20239"/>
    </source>
</evidence>
<dbReference type="Pfam" id="PF20239">
    <property type="entry name" value="DUF6596"/>
    <property type="match status" value="1"/>
</dbReference>
<keyword evidence="6" id="KW-1185">Reference proteome</keyword>
<feature type="domain" description="RNA polymerase sigma factor 70 region 4 type 2" evidence="3">
    <location>
        <begin position="92"/>
        <end position="142"/>
    </location>
</feature>
<feature type="compositionally biased region" description="Low complexity" evidence="1">
    <location>
        <begin position="242"/>
        <end position="251"/>
    </location>
</feature>
<evidence type="ECO:0008006" key="7">
    <source>
        <dbReference type="Google" id="ProtNLM"/>
    </source>
</evidence>
<dbReference type="EMBL" id="AP025523">
    <property type="protein sequence ID" value="BDE06093.1"/>
    <property type="molecule type" value="Genomic_DNA"/>
</dbReference>
<dbReference type="InterPro" id="IPR007627">
    <property type="entry name" value="RNA_pol_sigma70_r2"/>
</dbReference>
<feature type="compositionally biased region" description="Low complexity" evidence="1">
    <location>
        <begin position="215"/>
        <end position="225"/>
    </location>
</feature>
<dbReference type="InterPro" id="IPR036388">
    <property type="entry name" value="WH-like_DNA-bd_sf"/>
</dbReference>
<protein>
    <recommendedName>
        <fullName evidence="7">RNA polymerase subunit sigma-24</fullName>
    </recommendedName>
</protein>
<dbReference type="InterPro" id="IPR046531">
    <property type="entry name" value="DUF6596"/>
</dbReference>
<dbReference type="Pfam" id="PF04542">
    <property type="entry name" value="Sigma70_r2"/>
    <property type="match status" value="1"/>
</dbReference>
<dbReference type="AlphaFoldDB" id="A0AAN1XV98"/>
<dbReference type="SUPFAM" id="SSF88946">
    <property type="entry name" value="Sigma2 domain of RNA polymerase sigma factors"/>
    <property type="match status" value="1"/>
</dbReference>
<evidence type="ECO:0000259" key="2">
    <source>
        <dbReference type="Pfam" id="PF04542"/>
    </source>
</evidence>
<name>A0AAN1XV98_UNVUL</name>
<sequence>MAAMMRRVGDLALAEDATQDAFAAAALAWPREGVPPNPSAWLMLSARRKAIDRLRREAARDLRDRAYVSDRIAHEDPSEDEEIMHDDRLELIFLCAHPALAPDARVALTLRCVAGLETGAIARAFLVGEATMAQRIVRAKRRVKATGIPFRIPAAHELADRLATVLAVIYLVFNEGYAATSGDRPVRAELCDEAIRLARLVAGLMPAQRRGGGAPRADAAPSRAYARAHRRRGDRRARRAGPRPLGPHAHR</sequence>
<evidence type="ECO:0000256" key="1">
    <source>
        <dbReference type="SAM" id="MobiDB-lite"/>
    </source>
</evidence>
<gene>
    <name evidence="5" type="ORF">WPS_13690</name>
</gene>
<dbReference type="PANTHER" id="PTHR47756:SF2">
    <property type="entry name" value="BLL6612 PROTEIN"/>
    <property type="match status" value="1"/>
</dbReference>
<dbReference type="GO" id="GO:0006352">
    <property type="term" value="P:DNA-templated transcription initiation"/>
    <property type="evidence" value="ECO:0007669"/>
    <property type="project" value="InterPro"/>
</dbReference>
<dbReference type="PANTHER" id="PTHR47756">
    <property type="entry name" value="BLL6612 PROTEIN-RELATED"/>
    <property type="match status" value="1"/>
</dbReference>
<dbReference type="GO" id="GO:0003677">
    <property type="term" value="F:DNA binding"/>
    <property type="evidence" value="ECO:0007669"/>
    <property type="project" value="InterPro"/>
</dbReference>
<feature type="domain" description="DUF6596" evidence="4">
    <location>
        <begin position="161"/>
        <end position="209"/>
    </location>
</feature>
<dbReference type="KEGG" id="vab:WPS_13690"/>
<dbReference type="InterPro" id="IPR013324">
    <property type="entry name" value="RNA_pol_sigma_r3/r4-like"/>
</dbReference>
<dbReference type="InterPro" id="IPR013249">
    <property type="entry name" value="RNA_pol_sigma70_r4_t2"/>
</dbReference>
<dbReference type="Gene3D" id="1.10.10.10">
    <property type="entry name" value="Winged helix-like DNA-binding domain superfamily/Winged helix DNA-binding domain"/>
    <property type="match status" value="1"/>
</dbReference>